<evidence type="ECO:0000256" key="7">
    <source>
        <dbReference type="ARBA" id="ARBA00023170"/>
    </source>
</evidence>
<keyword evidence="7" id="KW-0675">Receptor</keyword>
<evidence type="ECO:0000256" key="5">
    <source>
        <dbReference type="ARBA" id="ARBA00023125"/>
    </source>
</evidence>
<dbReference type="SMART" id="SM00399">
    <property type="entry name" value="ZnF_C4"/>
    <property type="match status" value="1"/>
</dbReference>
<dbReference type="Proteomes" id="UP000677228">
    <property type="component" value="Unassembled WGS sequence"/>
</dbReference>
<dbReference type="OrthoDB" id="6352325at2759"/>
<evidence type="ECO:0000313" key="11">
    <source>
        <dbReference type="EMBL" id="CAF1202299.1"/>
    </source>
</evidence>
<keyword evidence="2" id="KW-0863">Zinc-finger</keyword>
<keyword evidence="14" id="KW-1185">Reference proteome</keyword>
<evidence type="ECO:0000313" key="13">
    <source>
        <dbReference type="EMBL" id="CAF3966698.1"/>
    </source>
</evidence>
<evidence type="ECO:0000313" key="10">
    <source>
        <dbReference type="EMBL" id="CAF0792214.1"/>
    </source>
</evidence>
<evidence type="ECO:0000259" key="9">
    <source>
        <dbReference type="PROSITE" id="PS51030"/>
    </source>
</evidence>
<dbReference type="GO" id="GO:0004879">
    <property type="term" value="F:nuclear receptor activity"/>
    <property type="evidence" value="ECO:0007669"/>
    <property type="project" value="TreeGrafter"/>
</dbReference>
<dbReference type="Gene3D" id="3.30.50.10">
    <property type="entry name" value="Erythroid Transcription Factor GATA-1, subunit A"/>
    <property type="match status" value="1"/>
</dbReference>
<dbReference type="GO" id="GO:0000978">
    <property type="term" value="F:RNA polymerase II cis-regulatory region sequence-specific DNA binding"/>
    <property type="evidence" value="ECO:0007669"/>
    <property type="project" value="TreeGrafter"/>
</dbReference>
<evidence type="ECO:0000256" key="6">
    <source>
        <dbReference type="ARBA" id="ARBA00023163"/>
    </source>
</evidence>
<dbReference type="EMBL" id="CAJOBA010001077">
    <property type="protein sequence ID" value="CAF3574902.1"/>
    <property type="molecule type" value="Genomic_DNA"/>
</dbReference>
<dbReference type="Proteomes" id="UP000663829">
    <property type="component" value="Unassembled WGS sequence"/>
</dbReference>
<dbReference type="SUPFAM" id="SSF57716">
    <property type="entry name" value="Glucocorticoid receptor-like (DNA-binding domain)"/>
    <property type="match status" value="1"/>
</dbReference>
<feature type="domain" description="Nuclear receptor" evidence="9">
    <location>
        <begin position="80"/>
        <end position="156"/>
    </location>
</feature>
<evidence type="ECO:0000256" key="2">
    <source>
        <dbReference type="ARBA" id="ARBA00022771"/>
    </source>
</evidence>
<keyword evidence="3" id="KW-0862">Zinc</keyword>
<keyword evidence="6" id="KW-0804">Transcription</keyword>
<dbReference type="GO" id="GO:0000122">
    <property type="term" value="P:negative regulation of transcription by RNA polymerase II"/>
    <property type="evidence" value="ECO:0007669"/>
    <property type="project" value="TreeGrafter"/>
</dbReference>
<dbReference type="PROSITE" id="PS00031">
    <property type="entry name" value="NUCLEAR_REC_DBD_1"/>
    <property type="match status" value="1"/>
</dbReference>
<dbReference type="EMBL" id="CAJNOK010001077">
    <property type="protein sequence ID" value="CAF0792214.1"/>
    <property type="molecule type" value="Genomic_DNA"/>
</dbReference>
<dbReference type="InterPro" id="IPR013088">
    <property type="entry name" value="Znf_NHR/GATA"/>
</dbReference>
<proteinExistence type="predicted"/>
<keyword evidence="1" id="KW-0479">Metal-binding</keyword>
<dbReference type="GO" id="GO:0045944">
    <property type="term" value="P:positive regulation of transcription by RNA polymerase II"/>
    <property type="evidence" value="ECO:0007669"/>
    <property type="project" value="TreeGrafter"/>
</dbReference>
<evidence type="ECO:0000256" key="3">
    <source>
        <dbReference type="ARBA" id="ARBA00022833"/>
    </source>
</evidence>
<gene>
    <name evidence="11" type="ORF">GPM918_LOCUS23783</name>
    <name evidence="10" type="ORF">OVA965_LOCUS4193</name>
    <name evidence="13" type="ORF">SRO942_LOCUS23782</name>
    <name evidence="12" type="ORF">TMI583_LOCUS4191</name>
</gene>
<dbReference type="InterPro" id="IPR050234">
    <property type="entry name" value="Nuclear_hormone_rcpt_NR1"/>
</dbReference>
<dbReference type="Proteomes" id="UP000682733">
    <property type="component" value="Unassembled WGS sequence"/>
</dbReference>
<dbReference type="InterPro" id="IPR001628">
    <property type="entry name" value="Znf_hrmn_rcpt"/>
</dbReference>
<dbReference type="GO" id="GO:0008270">
    <property type="term" value="F:zinc ion binding"/>
    <property type="evidence" value="ECO:0007669"/>
    <property type="project" value="UniProtKB-KW"/>
</dbReference>
<sequence length="189" mass="22618">MNRTNLLPFNEFMIDNYDSKQQKQLVHSQSYPPYYSTSSTDLSAYDEISKFIDEIEELDPQLNKKMEKEDGIRVEQHKKHWKCMVCRADAFGFNFGQITCESCKAFFRRNALLNKPDLKCHLSGYCEMNVNTRRQCTYCRLQKCFDVGMRKEWIRTDKEKHIKKCLMSNNRLLKETVIHKQTVSIFYFY</sequence>
<evidence type="ECO:0000256" key="4">
    <source>
        <dbReference type="ARBA" id="ARBA00023015"/>
    </source>
</evidence>
<evidence type="ECO:0000313" key="14">
    <source>
        <dbReference type="Proteomes" id="UP000663829"/>
    </source>
</evidence>
<organism evidence="11 14">
    <name type="scientific">Didymodactylos carnosus</name>
    <dbReference type="NCBI Taxonomy" id="1234261"/>
    <lineage>
        <taxon>Eukaryota</taxon>
        <taxon>Metazoa</taxon>
        <taxon>Spiralia</taxon>
        <taxon>Gnathifera</taxon>
        <taxon>Rotifera</taxon>
        <taxon>Eurotatoria</taxon>
        <taxon>Bdelloidea</taxon>
        <taxon>Philodinida</taxon>
        <taxon>Philodinidae</taxon>
        <taxon>Didymodactylos</taxon>
    </lineage>
</organism>
<keyword evidence="5" id="KW-0238">DNA-binding</keyword>
<dbReference type="PRINTS" id="PR00047">
    <property type="entry name" value="STROIDFINGER"/>
</dbReference>
<dbReference type="Proteomes" id="UP000681722">
    <property type="component" value="Unassembled WGS sequence"/>
</dbReference>
<name>A0A814WK51_9BILA</name>
<dbReference type="EMBL" id="CAJNOQ010008624">
    <property type="protein sequence ID" value="CAF1202299.1"/>
    <property type="molecule type" value="Genomic_DNA"/>
</dbReference>
<dbReference type="AlphaFoldDB" id="A0A814WK51"/>
<protein>
    <recommendedName>
        <fullName evidence="9">Nuclear receptor domain-containing protein</fullName>
    </recommendedName>
</protein>
<keyword evidence="4" id="KW-0805">Transcription regulation</keyword>
<keyword evidence="8" id="KW-0539">Nucleus</keyword>
<dbReference type="Pfam" id="PF00105">
    <property type="entry name" value="zf-C4"/>
    <property type="match status" value="1"/>
</dbReference>
<evidence type="ECO:0000256" key="8">
    <source>
        <dbReference type="ARBA" id="ARBA00023242"/>
    </source>
</evidence>
<evidence type="ECO:0000256" key="1">
    <source>
        <dbReference type="ARBA" id="ARBA00022723"/>
    </source>
</evidence>
<dbReference type="EMBL" id="CAJOBC010008625">
    <property type="protein sequence ID" value="CAF3966698.1"/>
    <property type="molecule type" value="Genomic_DNA"/>
</dbReference>
<dbReference type="GO" id="GO:0030154">
    <property type="term" value="P:cell differentiation"/>
    <property type="evidence" value="ECO:0007669"/>
    <property type="project" value="TreeGrafter"/>
</dbReference>
<accession>A0A814WK51</accession>
<reference evidence="11" key="1">
    <citation type="submission" date="2021-02" db="EMBL/GenBank/DDBJ databases">
        <authorList>
            <person name="Nowell W R."/>
        </authorList>
    </citation>
    <scope>NUCLEOTIDE SEQUENCE</scope>
</reference>
<dbReference type="PROSITE" id="PS51030">
    <property type="entry name" value="NUCLEAR_REC_DBD_2"/>
    <property type="match status" value="1"/>
</dbReference>
<evidence type="ECO:0000313" key="12">
    <source>
        <dbReference type="EMBL" id="CAF3574902.1"/>
    </source>
</evidence>
<comment type="caution">
    <text evidence="11">The sequence shown here is derived from an EMBL/GenBank/DDBJ whole genome shotgun (WGS) entry which is preliminary data.</text>
</comment>
<dbReference type="PANTHER" id="PTHR24082">
    <property type="entry name" value="NUCLEAR HORMONE RECEPTOR"/>
    <property type="match status" value="1"/>
</dbReference>
<dbReference type="PANTHER" id="PTHR24082:SF283">
    <property type="entry name" value="NUCLEAR HORMONE RECEPTOR HR96"/>
    <property type="match status" value="1"/>
</dbReference>